<sequence length="142" mass="15700">MSGRLLAILASVVVAATVIAAVWVIGSPSAQRDVRIDQHRVQDLQQIGQLLDLYAREHDRLPPDLQTLARQPGQRVAIADPVDGAPYVYEALGARRYRLCARFATDTARTRDAAIPDEWSHGAGRHCFDREAGRRRDAVHAP</sequence>
<dbReference type="AlphaFoldDB" id="A0A0A0EUH4"/>
<evidence type="ECO:0000313" key="1">
    <source>
        <dbReference type="EMBL" id="KGM54591.1"/>
    </source>
</evidence>
<dbReference type="Proteomes" id="UP000029989">
    <property type="component" value="Unassembled WGS sequence"/>
</dbReference>
<keyword evidence="2" id="KW-1185">Reference proteome</keyword>
<organism evidence="1 2">
    <name type="scientific">Lysobacter arseniciresistens ZS79</name>
    <dbReference type="NCBI Taxonomy" id="913325"/>
    <lineage>
        <taxon>Bacteria</taxon>
        <taxon>Pseudomonadati</taxon>
        <taxon>Pseudomonadota</taxon>
        <taxon>Gammaproteobacteria</taxon>
        <taxon>Lysobacterales</taxon>
        <taxon>Lysobacteraceae</taxon>
        <taxon>Novilysobacter</taxon>
    </lineage>
</organism>
<dbReference type="RefSeq" id="WP_036212339.1">
    <property type="nucleotide sequence ID" value="NZ_AVPT01000025.1"/>
</dbReference>
<dbReference type="OrthoDB" id="532576at2"/>
<name>A0A0A0EUH4_9GAMM</name>
<gene>
    <name evidence="1" type="ORF">N799_09185</name>
</gene>
<proteinExistence type="predicted"/>
<evidence type="ECO:0008006" key="3">
    <source>
        <dbReference type="Google" id="ProtNLM"/>
    </source>
</evidence>
<dbReference type="STRING" id="913325.N799_09185"/>
<comment type="caution">
    <text evidence="1">The sequence shown here is derived from an EMBL/GenBank/DDBJ whole genome shotgun (WGS) entry which is preliminary data.</text>
</comment>
<evidence type="ECO:0000313" key="2">
    <source>
        <dbReference type="Proteomes" id="UP000029989"/>
    </source>
</evidence>
<protein>
    <recommendedName>
        <fullName evidence="3">Type II secretion system protein GspG C-terminal domain-containing protein</fullName>
    </recommendedName>
</protein>
<reference evidence="1 2" key="1">
    <citation type="journal article" date="2015" name="Stand. Genomic Sci.">
        <title>Genomic information of the arsenic-resistant bacterium Lysobacter arseniciresistens type strain ZS79(T) and comparison of Lysobacter draft genomes.</title>
        <authorList>
            <person name="Liu L."/>
            <person name="Zhang S."/>
            <person name="Luo M."/>
            <person name="Wang G."/>
        </authorList>
    </citation>
    <scope>NUCLEOTIDE SEQUENCE [LARGE SCALE GENOMIC DNA]</scope>
    <source>
        <strain evidence="1 2">ZS79</strain>
    </source>
</reference>
<dbReference type="eggNOG" id="ENOG50317VF">
    <property type="taxonomic scope" value="Bacteria"/>
</dbReference>
<accession>A0A0A0EUH4</accession>
<dbReference type="SUPFAM" id="SSF54523">
    <property type="entry name" value="Pili subunits"/>
    <property type="match status" value="1"/>
</dbReference>
<dbReference type="EMBL" id="AVPT01000025">
    <property type="protein sequence ID" value="KGM54591.1"/>
    <property type="molecule type" value="Genomic_DNA"/>
</dbReference>
<dbReference type="InterPro" id="IPR045584">
    <property type="entry name" value="Pilin-like"/>
</dbReference>